<protein>
    <submittedName>
        <fullName evidence="4">Unannotated protein</fullName>
    </submittedName>
</protein>
<dbReference type="GO" id="GO:0008721">
    <property type="term" value="F:D-serine ammonia-lyase activity"/>
    <property type="evidence" value="ECO:0007669"/>
    <property type="project" value="TreeGrafter"/>
</dbReference>
<evidence type="ECO:0000256" key="1">
    <source>
        <dbReference type="ARBA" id="ARBA00005323"/>
    </source>
</evidence>
<dbReference type="AlphaFoldDB" id="A0A6J6CCS4"/>
<dbReference type="InterPro" id="IPR001608">
    <property type="entry name" value="Ala_racemase_N"/>
</dbReference>
<dbReference type="Gene3D" id="2.40.37.20">
    <property type="entry name" value="D-serine dehydratase-like domain"/>
    <property type="match status" value="1"/>
</dbReference>
<comment type="similarity">
    <text evidence="1">Belongs to the DSD1 family.</text>
</comment>
<dbReference type="Pfam" id="PF14031">
    <property type="entry name" value="D-ser_dehydrat"/>
    <property type="match status" value="1"/>
</dbReference>
<reference evidence="4" key="1">
    <citation type="submission" date="2020-05" db="EMBL/GenBank/DDBJ databases">
        <authorList>
            <person name="Chiriac C."/>
            <person name="Salcher M."/>
            <person name="Ghai R."/>
            <person name="Kavagutti S V."/>
        </authorList>
    </citation>
    <scope>NUCLEOTIDE SEQUENCE</scope>
</reference>
<dbReference type="InterPro" id="IPR026956">
    <property type="entry name" value="D-ser_dehydrat-like_dom"/>
</dbReference>
<dbReference type="SUPFAM" id="SSF51419">
    <property type="entry name" value="PLP-binding barrel"/>
    <property type="match status" value="1"/>
</dbReference>
<gene>
    <name evidence="4" type="ORF">UFOPK1572_00030</name>
</gene>
<dbReference type="PANTHER" id="PTHR28004">
    <property type="entry name" value="ZGC:162816-RELATED"/>
    <property type="match status" value="1"/>
</dbReference>
<dbReference type="InterPro" id="IPR042208">
    <property type="entry name" value="D-ser_dehydrat-like_sf"/>
</dbReference>
<dbReference type="EMBL" id="CAEZTC010000002">
    <property type="protein sequence ID" value="CAB4548997.1"/>
    <property type="molecule type" value="Genomic_DNA"/>
</dbReference>
<feature type="domain" description="D-serine dehydratase-like" evidence="3">
    <location>
        <begin position="238"/>
        <end position="322"/>
    </location>
</feature>
<evidence type="ECO:0000313" key="4">
    <source>
        <dbReference type="EMBL" id="CAB4548997.1"/>
    </source>
</evidence>
<evidence type="ECO:0000259" key="3">
    <source>
        <dbReference type="SMART" id="SM01119"/>
    </source>
</evidence>
<name>A0A6J6CCS4_9ZZZZ</name>
<dbReference type="InterPro" id="IPR051466">
    <property type="entry name" value="D-amino_acid_metab_enzyme"/>
</dbReference>
<proteinExistence type="inferred from homology"/>
<accession>A0A6J6CCS4</accession>
<dbReference type="Gene3D" id="3.20.20.10">
    <property type="entry name" value="Alanine racemase"/>
    <property type="match status" value="1"/>
</dbReference>
<dbReference type="SMART" id="SM01119">
    <property type="entry name" value="D-ser_dehydrat"/>
    <property type="match status" value="1"/>
</dbReference>
<sequence length="338" mass="36644">MHIYDLPTPAVVIDVAALHKNIATMADIHPGRRLRPHVKAHKCTGLAAEQQGVGHRSFTCATPREILGMIAAEVGDDFLLANETLDPLRLAALAAAQDDALITVAIDSEETLMAADKAGIRNVMIDVNVGLPRCGCPLSMAGRLADAARVRGINVRGVMGYEGHLMMVTDRDEKRTRVQQAMALLAEAHEDVGGDIVSAGGTGTYDMFSGTTVNEVQAGSYALMDSHYGQLNSPFVQAMWVVGTVISVQEKWSVADVGLKSLSLDHGDPKIEKHSVWFCSDEHTTFSPLEGEPRPKINDRVFVTPSHIDPTMAMHDIAYVANQFGEIIAEWPIDLRGW</sequence>
<dbReference type="GO" id="GO:0036088">
    <property type="term" value="P:D-serine catabolic process"/>
    <property type="evidence" value="ECO:0007669"/>
    <property type="project" value="TreeGrafter"/>
</dbReference>
<organism evidence="4">
    <name type="scientific">freshwater metagenome</name>
    <dbReference type="NCBI Taxonomy" id="449393"/>
    <lineage>
        <taxon>unclassified sequences</taxon>
        <taxon>metagenomes</taxon>
        <taxon>ecological metagenomes</taxon>
    </lineage>
</organism>
<dbReference type="PANTHER" id="PTHR28004:SF2">
    <property type="entry name" value="D-SERINE DEHYDRATASE"/>
    <property type="match status" value="1"/>
</dbReference>
<dbReference type="Pfam" id="PF01168">
    <property type="entry name" value="Ala_racemase_N"/>
    <property type="match status" value="1"/>
</dbReference>
<dbReference type="InterPro" id="IPR029066">
    <property type="entry name" value="PLP-binding_barrel"/>
</dbReference>
<keyword evidence="2" id="KW-0456">Lyase</keyword>
<evidence type="ECO:0000256" key="2">
    <source>
        <dbReference type="ARBA" id="ARBA00023239"/>
    </source>
</evidence>